<dbReference type="RefSeq" id="WP_133343730.1">
    <property type="nucleotide sequence ID" value="NZ_SMZO01000042.1"/>
</dbReference>
<evidence type="ECO:0000256" key="2">
    <source>
        <dbReference type="SAM" id="SignalP"/>
    </source>
</evidence>
<keyword evidence="2" id="KW-0732">Signal</keyword>
<dbReference type="Proteomes" id="UP000294562">
    <property type="component" value="Unassembled WGS sequence"/>
</dbReference>
<keyword evidence="4" id="KW-1185">Reference proteome</keyword>
<comment type="caution">
    <text evidence="3">The sequence shown here is derived from an EMBL/GenBank/DDBJ whole genome shotgun (WGS) entry which is preliminary data.</text>
</comment>
<organism evidence="3 4">
    <name type="scientific">Meridianimarinicoccus aquatilis</name>
    <dbReference type="NCBI Taxonomy" id="2552766"/>
    <lineage>
        <taxon>Bacteria</taxon>
        <taxon>Pseudomonadati</taxon>
        <taxon>Pseudomonadota</taxon>
        <taxon>Alphaproteobacteria</taxon>
        <taxon>Rhodobacterales</taxon>
        <taxon>Paracoccaceae</taxon>
        <taxon>Meridianimarinicoccus</taxon>
    </lineage>
</organism>
<dbReference type="AlphaFoldDB" id="A0A4R6AP24"/>
<sequence length="234" mass="23793">MKKDALKAVLARTAGVLATLLWAAGTADAATLTVGPVSFPQGNLADIVRETNGVIGNPGKGAIIDGFLDSSATLDEGETHVLGDEDAFAVQFSAGAVVNVSGPDIYIFQLYGASNLMMSLGSGTAGSMGTLLGVANGAPASVTKYPFLTRDIFVFGYDLDSVGGARSVSGEIHFRYVGPDPAYVTGVAAVALSTTPAAPVPVPASLPMLLAGLGGLLAFGRRTRLHARATQTPR</sequence>
<feature type="transmembrane region" description="Helical" evidence="1">
    <location>
        <begin position="200"/>
        <end position="219"/>
    </location>
</feature>
<evidence type="ECO:0000313" key="3">
    <source>
        <dbReference type="EMBL" id="TDL85507.1"/>
    </source>
</evidence>
<evidence type="ECO:0000313" key="4">
    <source>
        <dbReference type="Proteomes" id="UP000294562"/>
    </source>
</evidence>
<name>A0A4R6AP24_9RHOB</name>
<keyword evidence="1" id="KW-1133">Transmembrane helix</keyword>
<proteinExistence type="predicted"/>
<dbReference type="NCBIfam" id="TIGR03370">
    <property type="entry name" value="VPLPA-CTERM"/>
    <property type="match status" value="1"/>
</dbReference>
<reference evidence="3 4" key="1">
    <citation type="submission" date="2019-03" db="EMBL/GenBank/DDBJ databases">
        <title>Rhodobacteraceae bacterium SM1902, a new member of the family Rhodobacteraceae isolated from Yantai.</title>
        <authorList>
            <person name="Sun Y."/>
        </authorList>
    </citation>
    <scope>NUCLEOTIDE SEQUENCE [LARGE SCALE GENOMIC DNA]</scope>
    <source>
        <strain evidence="3 4">SM1902</strain>
    </source>
</reference>
<keyword evidence="1" id="KW-0472">Membrane</keyword>
<dbReference type="EMBL" id="SMZO01000042">
    <property type="protein sequence ID" value="TDL85507.1"/>
    <property type="molecule type" value="Genomic_DNA"/>
</dbReference>
<accession>A0A4R6AP24</accession>
<evidence type="ECO:0000256" key="1">
    <source>
        <dbReference type="SAM" id="Phobius"/>
    </source>
</evidence>
<keyword evidence="1" id="KW-0812">Transmembrane</keyword>
<feature type="chain" id="PRO_5020354084" evidence="2">
    <location>
        <begin position="30"/>
        <end position="234"/>
    </location>
</feature>
<dbReference type="InterPro" id="IPR022472">
    <property type="entry name" value="VPLPA-CTERM"/>
</dbReference>
<protein>
    <submittedName>
        <fullName evidence="3">VPLPA-CTERM sorting domain-containing protein</fullName>
    </submittedName>
</protein>
<gene>
    <name evidence="3" type="ORF">E2L05_15170</name>
</gene>
<feature type="signal peptide" evidence="2">
    <location>
        <begin position="1"/>
        <end position="29"/>
    </location>
</feature>